<dbReference type="RefSeq" id="WP_272470175.1">
    <property type="nucleotide sequence ID" value="NZ_JAMRYU010000006.1"/>
</dbReference>
<dbReference type="Proteomes" id="UP001141183">
    <property type="component" value="Unassembled WGS sequence"/>
</dbReference>
<reference evidence="2" key="1">
    <citation type="submission" date="2022-05" db="EMBL/GenBank/DDBJ databases">
        <title>Draft genome sequence of Clostridium tertium strain CP3 isolated from Peru.</title>
        <authorList>
            <person name="Hurtado R."/>
            <person name="Lima L."/>
            <person name="Sousa T."/>
            <person name="Jaiswal A.K."/>
            <person name="Tiwari S."/>
            <person name="Maturrano L."/>
            <person name="Brenig B."/>
            <person name="Azevedo V."/>
        </authorList>
    </citation>
    <scope>NUCLEOTIDE SEQUENCE</scope>
    <source>
        <strain evidence="2">CP3</strain>
    </source>
</reference>
<dbReference type="EMBL" id="JAMRYU010000006">
    <property type="protein sequence ID" value="MDC4239884.1"/>
    <property type="molecule type" value="Genomic_DNA"/>
</dbReference>
<keyword evidence="1" id="KW-0812">Transmembrane</keyword>
<evidence type="ECO:0000256" key="1">
    <source>
        <dbReference type="SAM" id="Phobius"/>
    </source>
</evidence>
<evidence type="ECO:0000313" key="3">
    <source>
        <dbReference type="Proteomes" id="UP001141183"/>
    </source>
</evidence>
<proteinExistence type="predicted"/>
<dbReference type="AlphaFoldDB" id="A0A9X3XLL4"/>
<feature type="transmembrane region" description="Helical" evidence="1">
    <location>
        <begin position="224"/>
        <end position="243"/>
    </location>
</feature>
<sequence length="247" mass="28371">MKVSKKIAIIILAISVFLISDIIRVSANTSNDLKSIGLNSESFVEYMNNLDISKEEIEEIVDKGKELSENIKDKTNIKEFKISELVNIYKEITSIANNLNLNIDFSFKDGNFNLKEKNRDDIIFKGNVNELGKYFEFYKNNTQLFAKEVLGNIDNKEILDNIGEVVEEEFGGSRETLNNILMIDENEDINDSINREDQNKFSTNNEEINNKGNYNESKKGNFGAVFYIFILTGAFFTIMIAYIKFRK</sequence>
<accession>A0A9X3XLL4</accession>
<name>A0A9X3XLL4_9CLOT</name>
<keyword evidence="3" id="KW-1185">Reference proteome</keyword>
<protein>
    <submittedName>
        <fullName evidence="2">Uncharacterized protein</fullName>
    </submittedName>
</protein>
<evidence type="ECO:0000313" key="2">
    <source>
        <dbReference type="EMBL" id="MDC4239884.1"/>
    </source>
</evidence>
<keyword evidence="1" id="KW-1133">Transmembrane helix</keyword>
<organism evidence="2 3">
    <name type="scientific">Clostridium tertium</name>
    <dbReference type="NCBI Taxonomy" id="1559"/>
    <lineage>
        <taxon>Bacteria</taxon>
        <taxon>Bacillati</taxon>
        <taxon>Bacillota</taxon>
        <taxon>Clostridia</taxon>
        <taxon>Eubacteriales</taxon>
        <taxon>Clostridiaceae</taxon>
        <taxon>Clostridium</taxon>
    </lineage>
</organism>
<gene>
    <name evidence="2" type="ORF">NE398_06865</name>
</gene>
<comment type="caution">
    <text evidence="2">The sequence shown here is derived from an EMBL/GenBank/DDBJ whole genome shotgun (WGS) entry which is preliminary data.</text>
</comment>
<keyword evidence="1" id="KW-0472">Membrane</keyword>